<name>A0A6A7AWI2_9PLEO</name>
<evidence type="ECO:0008006" key="3">
    <source>
        <dbReference type="Google" id="ProtNLM"/>
    </source>
</evidence>
<keyword evidence="2" id="KW-1185">Reference proteome</keyword>
<evidence type="ECO:0000313" key="1">
    <source>
        <dbReference type="EMBL" id="KAF2847144.1"/>
    </source>
</evidence>
<reference evidence="1" key="1">
    <citation type="submission" date="2020-01" db="EMBL/GenBank/DDBJ databases">
        <authorList>
            <consortium name="DOE Joint Genome Institute"/>
            <person name="Haridas S."/>
            <person name="Albert R."/>
            <person name="Binder M."/>
            <person name="Bloem J."/>
            <person name="Labutti K."/>
            <person name="Salamov A."/>
            <person name="Andreopoulos B."/>
            <person name="Baker S.E."/>
            <person name="Barry K."/>
            <person name="Bills G."/>
            <person name="Bluhm B.H."/>
            <person name="Cannon C."/>
            <person name="Castanera R."/>
            <person name="Culley D.E."/>
            <person name="Daum C."/>
            <person name="Ezra D."/>
            <person name="Gonzalez J.B."/>
            <person name="Henrissat B."/>
            <person name="Kuo A."/>
            <person name="Liang C."/>
            <person name="Lipzen A."/>
            <person name="Lutzoni F."/>
            <person name="Magnuson J."/>
            <person name="Mondo S."/>
            <person name="Nolan M."/>
            <person name="Ohm R."/>
            <person name="Pangilinan J."/>
            <person name="Park H.-J."/>
            <person name="Ramirez L."/>
            <person name="Alfaro M."/>
            <person name="Sun H."/>
            <person name="Tritt A."/>
            <person name="Yoshinaga Y."/>
            <person name="Zwiers L.-H."/>
            <person name="Turgeon B.G."/>
            <person name="Goodwin S.B."/>
            <person name="Spatafora J.W."/>
            <person name="Crous P.W."/>
            <person name="Grigoriev I.V."/>
        </authorList>
    </citation>
    <scope>NUCLEOTIDE SEQUENCE</scope>
    <source>
        <strain evidence="1">IPT5</strain>
    </source>
</reference>
<organism evidence="1 2">
    <name type="scientific">Plenodomus tracheiphilus IPT5</name>
    <dbReference type="NCBI Taxonomy" id="1408161"/>
    <lineage>
        <taxon>Eukaryota</taxon>
        <taxon>Fungi</taxon>
        <taxon>Dikarya</taxon>
        <taxon>Ascomycota</taxon>
        <taxon>Pezizomycotina</taxon>
        <taxon>Dothideomycetes</taxon>
        <taxon>Pleosporomycetidae</taxon>
        <taxon>Pleosporales</taxon>
        <taxon>Pleosporineae</taxon>
        <taxon>Leptosphaeriaceae</taxon>
        <taxon>Plenodomus</taxon>
    </lineage>
</organism>
<proteinExistence type="predicted"/>
<sequence length="307" mass="34049">MLPPLDPAIVQRNPNFEVLYKDLCTRKLNPDGSTRDTKKQRVHDEIRRSLTIARTNYHSSQILIDSLSSLSTHTTSLPPDLHSPIETTTALLTHQIPSSDRDILTENTTTFLDNISPIATTLSTHLAQTATHICTIANPTNPPTFSNLNATAASLQENATISLPQSLQHANQDLANTLTTLLTTHLLLLTHAIRILEQTQHGALTRHTHTTSEHMHTRATLLALQAKIHMLAHPPPAEFVAALKEFRRVQGSGERGLRDREMLAKKGLELYGKAGEKGMRDLARRKVWIEGEIERVEGEIGELERGG</sequence>
<dbReference type="AlphaFoldDB" id="A0A6A7AWI2"/>
<protein>
    <recommendedName>
        <fullName evidence="3">HAUS augmin-like complex subunit 4</fullName>
    </recommendedName>
</protein>
<evidence type="ECO:0000313" key="2">
    <source>
        <dbReference type="Proteomes" id="UP000799423"/>
    </source>
</evidence>
<dbReference type="EMBL" id="MU006328">
    <property type="protein sequence ID" value="KAF2847144.1"/>
    <property type="molecule type" value="Genomic_DNA"/>
</dbReference>
<dbReference type="Proteomes" id="UP000799423">
    <property type="component" value="Unassembled WGS sequence"/>
</dbReference>
<accession>A0A6A7AWI2</accession>
<feature type="non-terminal residue" evidence="1">
    <location>
        <position position="307"/>
    </location>
</feature>
<gene>
    <name evidence="1" type="ORF">T440DRAFT_431250</name>
</gene>
<dbReference type="OrthoDB" id="66964at2759"/>